<reference evidence="2" key="1">
    <citation type="journal article" date="2023" name="Nat. Plants">
        <title>Single-cell RNA sequencing provides a high-resolution roadmap for understanding the multicellular compartmentation of specialized metabolism.</title>
        <authorList>
            <person name="Sun S."/>
            <person name="Shen X."/>
            <person name="Li Y."/>
            <person name="Li Y."/>
            <person name="Wang S."/>
            <person name="Li R."/>
            <person name="Zhang H."/>
            <person name="Shen G."/>
            <person name="Guo B."/>
            <person name="Wei J."/>
            <person name="Xu J."/>
            <person name="St-Pierre B."/>
            <person name="Chen S."/>
            <person name="Sun C."/>
        </authorList>
    </citation>
    <scope>NUCLEOTIDE SEQUENCE [LARGE SCALE GENOMIC DNA]</scope>
</reference>
<keyword evidence="2" id="KW-1185">Reference proteome</keyword>
<protein>
    <submittedName>
        <fullName evidence="1">Uncharacterized protein</fullName>
    </submittedName>
</protein>
<dbReference type="Proteomes" id="UP001060085">
    <property type="component" value="Linkage Group LG05"/>
</dbReference>
<accession>A0ACC0AT08</accession>
<proteinExistence type="predicted"/>
<dbReference type="EMBL" id="CM044705">
    <property type="protein sequence ID" value="KAI5663577.1"/>
    <property type="molecule type" value="Genomic_DNA"/>
</dbReference>
<evidence type="ECO:0000313" key="2">
    <source>
        <dbReference type="Proteomes" id="UP001060085"/>
    </source>
</evidence>
<gene>
    <name evidence="1" type="ORF">M9H77_22900</name>
</gene>
<comment type="caution">
    <text evidence="1">The sequence shown here is derived from an EMBL/GenBank/DDBJ whole genome shotgun (WGS) entry which is preliminary data.</text>
</comment>
<evidence type="ECO:0000313" key="1">
    <source>
        <dbReference type="EMBL" id="KAI5663577.1"/>
    </source>
</evidence>
<organism evidence="1 2">
    <name type="scientific">Catharanthus roseus</name>
    <name type="common">Madagascar periwinkle</name>
    <name type="synonym">Vinca rosea</name>
    <dbReference type="NCBI Taxonomy" id="4058"/>
    <lineage>
        <taxon>Eukaryota</taxon>
        <taxon>Viridiplantae</taxon>
        <taxon>Streptophyta</taxon>
        <taxon>Embryophyta</taxon>
        <taxon>Tracheophyta</taxon>
        <taxon>Spermatophyta</taxon>
        <taxon>Magnoliopsida</taxon>
        <taxon>eudicotyledons</taxon>
        <taxon>Gunneridae</taxon>
        <taxon>Pentapetalae</taxon>
        <taxon>asterids</taxon>
        <taxon>lamiids</taxon>
        <taxon>Gentianales</taxon>
        <taxon>Apocynaceae</taxon>
        <taxon>Rauvolfioideae</taxon>
        <taxon>Vinceae</taxon>
        <taxon>Catharanthinae</taxon>
        <taxon>Catharanthus</taxon>
    </lineage>
</organism>
<name>A0ACC0AT08_CATRO</name>
<sequence length="123" mass="14601">MAPFTDHAAWKLHPSDTRQLLTINVDRLHPSSRASSYISSIMQERFTSPYHHWCEVPPDVHDMFWGEFQKRCVWDLILSMIKTMHAWEVKVDDHMRDFLGDALAAIKRPGCIPEMFWEQMMKR</sequence>